<feature type="region of interest" description="Disordered" evidence="1">
    <location>
        <begin position="127"/>
        <end position="157"/>
    </location>
</feature>
<dbReference type="RefSeq" id="WP_248867197.1">
    <property type="nucleotide sequence ID" value="NZ_CP086322.1"/>
</dbReference>
<proteinExistence type="predicted"/>
<sequence>MYDSDESGAAEFDSGFCDLCGAPLSPTSQMFSLVPDSSVIHPDDPDQDGQRLLAACTPEHLGELRERHRQRPYVKEELWAGKIDRALRAHPEGLDEEQLAEATGLNFIQIEHTLSWESERFLRRQASLGDVDTPLGDLEGPEGDAGADGDDSPGDSD</sequence>
<protein>
    <submittedName>
        <fullName evidence="2">Uncharacterized protein</fullName>
    </submittedName>
</protein>
<evidence type="ECO:0000313" key="3">
    <source>
        <dbReference type="Proteomes" id="UP000830115"/>
    </source>
</evidence>
<organism evidence="2 3">
    <name type="scientific">Streptomyces halobius</name>
    <dbReference type="NCBI Taxonomy" id="2879846"/>
    <lineage>
        <taxon>Bacteria</taxon>
        <taxon>Bacillati</taxon>
        <taxon>Actinomycetota</taxon>
        <taxon>Actinomycetes</taxon>
        <taxon>Kitasatosporales</taxon>
        <taxon>Streptomycetaceae</taxon>
        <taxon>Streptomyces</taxon>
    </lineage>
</organism>
<dbReference type="Proteomes" id="UP000830115">
    <property type="component" value="Chromosome"/>
</dbReference>
<name>A0ABY4MIT8_9ACTN</name>
<keyword evidence="3" id="KW-1185">Reference proteome</keyword>
<gene>
    <name evidence="2" type="ORF">K9S39_34425</name>
</gene>
<evidence type="ECO:0000313" key="2">
    <source>
        <dbReference type="EMBL" id="UQA96296.1"/>
    </source>
</evidence>
<accession>A0ABY4MIT8</accession>
<feature type="compositionally biased region" description="Acidic residues" evidence="1">
    <location>
        <begin position="139"/>
        <end position="157"/>
    </location>
</feature>
<reference evidence="2" key="1">
    <citation type="submission" date="2021-10" db="EMBL/GenBank/DDBJ databases">
        <title>Streptomyces nigrumlapis sp.nov.,an antimicrobial producing actinobacterium isolated from Black Gobi rocks.</title>
        <authorList>
            <person name="Wen Y."/>
            <person name="Zhang W."/>
            <person name="Liu X.G."/>
        </authorList>
    </citation>
    <scope>NUCLEOTIDE SEQUENCE</scope>
    <source>
        <strain evidence="2">ST13-2-2</strain>
    </source>
</reference>
<dbReference type="EMBL" id="CP086322">
    <property type="protein sequence ID" value="UQA96296.1"/>
    <property type="molecule type" value="Genomic_DNA"/>
</dbReference>
<evidence type="ECO:0000256" key="1">
    <source>
        <dbReference type="SAM" id="MobiDB-lite"/>
    </source>
</evidence>